<protein>
    <submittedName>
        <fullName evidence="4">Isatin hydrolase-like isoform X1</fullName>
    </submittedName>
</protein>
<feature type="chain" id="PRO_5040735252" evidence="2">
    <location>
        <begin position="34"/>
        <end position="271"/>
    </location>
</feature>
<dbReference type="InterPro" id="IPR037175">
    <property type="entry name" value="KFase_sf"/>
</dbReference>
<dbReference type="OMA" id="MGKAVCF"/>
<dbReference type="Pfam" id="PF04199">
    <property type="entry name" value="Cyclase"/>
    <property type="match status" value="1"/>
</dbReference>
<dbReference type="SUPFAM" id="SSF102198">
    <property type="entry name" value="Putative cyclase"/>
    <property type="match status" value="1"/>
</dbReference>
<evidence type="ECO:0000313" key="4">
    <source>
        <dbReference type="RefSeq" id="XP_055886486.1"/>
    </source>
</evidence>
<name>A0A9W3AGR4_BIOGL</name>
<evidence type="ECO:0000256" key="2">
    <source>
        <dbReference type="SAM" id="SignalP"/>
    </source>
</evidence>
<dbReference type="OrthoDB" id="7108654at2759"/>
<gene>
    <name evidence="4" type="primary">LOC129926444</name>
</gene>
<comment type="similarity">
    <text evidence="1">Belongs to the Cyclase 1 superfamily.</text>
</comment>
<dbReference type="GO" id="GO:0004061">
    <property type="term" value="F:arylformamidase activity"/>
    <property type="evidence" value="ECO:0007669"/>
    <property type="project" value="InterPro"/>
</dbReference>
<dbReference type="GO" id="GO:0019441">
    <property type="term" value="P:L-tryptophan catabolic process to kynurenine"/>
    <property type="evidence" value="ECO:0007669"/>
    <property type="project" value="InterPro"/>
</dbReference>
<dbReference type="PANTHER" id="PTHR31118:SF12">
    <property type="entry name" value="CYCLASE-LIKE PROTEIN 2"/>
    <property type="match status" value="1"/>
</dbReference>
<dbReference type="GeneID" id="129926444"/>
<evidence type="ECO:0000256" key="1">
    <source>
        <dbReference type="ARBA" id="ARBA00007865"/>
    </source>
</evidence>
<feature type="signal peptide" evidence="2">
    <location>
        <begin position="1"/>
        <end position="33"/>
    </location>
</feature>
<proteinExistence type="inferred from homology"/>
<accession>A0A9W3AGR4</accession>
<dbReference type="PANTHER" id="PTHR31118">
    <property type="entry name" value="CYCLASE-LIKE PROTEIN 2"/>
    <property type="match status" value="1"/>
</dbReference>
<dbReference type="RefSeq" id="XP_055886486.1">
    <property type="nucleotide sequence ID" value="XM_056030511.1"/>
</dbReference>
<reference evidence="4" key="1">
    <citation type="submission" date="2025-08" db="UniProtKB">
        <authorList>
            <consortium name="RefSeq"/>
        </authorList>
    </citation>
    <scope>IDENTIFICATION</scope>
</reference>
<keyword evidence="2" id="KW-0732">Signal</keyword>
<organism evidence="3 4">
    <name type="scientific">Biomphalaria glabrata</name>
    <name type="common">Bloodfluke planorb</name>
    <name type="synonym">Freshwater snail</name>
    <dbReference type="NCBI Taxonomy" id="6526"/>
    <lineage>
        <taxon>Eukaryota</taxon>
        <taxon>Metazoa</taxon>
        <taxon>Spiralia</taxon>
        <taxon>Lophotrochozoa</taxon>
        <taxon>Mollusca</taxon>
        <taxon>Gastropoda</taxon>
        <taxon>Heterobranchia</taxon>
        <taxon>Euthyneura</taxon>
        <taxon>Panpulmonata</taxon>
        <taxon>Hygrophila</taxon>
        <taxon>Lymnaeoidea</taxon>
        <taxon>Planorbidae</taxon>
        <taxon>Biomphalaria</taxon>
    </lineage>
</organism>
<dbReference type="AlphaFoldDB" id="A0A9W3AGR4"/>
<dbReference type="Proteomes" id="UP001165740">
    <property type="component" value="Chromosome 5"/>
</dbReference>
<dbReference type="Gene3D" id="3.50.30.50">
    <property type="entry name" value="Putative cyclase"/>
    <property type="match status" value="1"/>
</dbReference>
<dbReference type="InterPro" id="IPR007325">
    <property type="entry name" value="KFase/CYL"/>
</dbReference>
<evidence type="ECO:0000313" key="3">
    <source>
        <dbReference type="Proteomes" id="UP001165740"/>
    </source>
</evidence>
<keyword evidence="3" id="KW-1185">Reference proteome</keyword>
<sequence>MIRSRSKTEMLYCGTSLLLVTAALWTTGDGCWGTPGCQIVDLSHTLDTESIKLPFFPDFHFTVLTQGLQPGGFWLEYNKFDTPEHISTHMDAPVHFFKEGLKLHEIPIQRFMGPGVVIDVRGKVDRNVDYRLGVADILRWERIYGPIPDGAIVFMWSGWDVRYPNKTLTFNSNTIEDSRTWHFPGFHPAAMSWLVENRNISMIGVDTPSVDYGPSTNYETHQIMCKANILGLEIVNNLGLIPASGSFITALPIKLLNGSGGLTRVVAMFKN</sequence>